<proteinExistence type="predicted"/>
<dbReference type="InterPro" id="IPR050250">
    <property type="entry name" value="Macrolide_Exporter_MacB"/>
</dbReference>
<evidence type="ECO:0000313" key="9">
    <source>
        <dbReference type="EMBL" id="VTR30662.1"/>
    </source>
</evidence>
<keyword evidence="9" id="KW-0067">ATP-binding</keyword>
<name>A0A4U9UGF9_9SPHI</name>
<feature type="transmembrane region" description="Helical" evidence="6">
    <location>
        <begin position="441"/>
        <end position="462"/>
    </location>
</feature>
<dbReference type="EMBL" id="LR590484">
    <property type="protein sequence ID" value="VTR30662.1"/>
    <property type="molecule type" value="Genomic_DNA"/>
</dbReference>
<evidence type="ECO:0000256" key="5">
    <source>
        <dbReference type="ARBA" id="ARBA00023136"/>
    </source>
</evidence>
<dbReference type="Pfam" id="PF02687">
    <property type="entry name" value="FtsX"/>
    <property type="match status" value="2"/>
</dbReference>
<evidence type="ECO:0000313" key="10">
    <source>
        <dbReference type="Proteomes" id="UP000308196"/>
    </source>
</evidence>
<feature type="transmembrane region" description="Helical" evidence="6">
    <location>
        <begin position="688"/>
        <end position="712"/>
    </location>
</feature>
<accession>A0A4U9UGF9</accession>
<reference evidence="9 10" key="1">
    <citation type="submission" date="2019-05" db="EMBL/GenBank/DDBJ databases">
        <authorList>
            <consortium name="Pathogen Informatics"/>
        </authorList>
    </citation>
    <scope>NUCLEOTIDE SEQUENCE [LARGE SCALE GENOMIC DNA]</scope>
    <source>
        <strain evidence="9 10">NCTC11429</strain>
    </source>
</reference>
<feature type="transmembrane region" description="Helical" evidence="6">
    <location>
        <begin position="21"/>
        <end position="41"/>
    </location>
</feature>
<organism evidence="9 10">
    <name type="scientific">Sphingobacterium thalpophilum</name>
    <dbReference type="NCBI Taxonomy" id="259"/>
    <lineage>
        <taxon>Bacteria</taxon>
        <taxon>Pseudomonadati</taxon>
        <taxon>Bacteroidota</taxon>
        <taxon>Sphingobacteriia</taxon>
        <taxon>Sphingobacteriales</taxon>
        <taxon>Sphingobacteriaceae</taxon>
        <taxon>Sphingobacterium</taxon>
    </lineage>
</organism>
<feature type="domain" description="MacB-like periplasmic core" evidence="8">
    <location>
        <begin position="490"/>
        <end position="655"/>
    </location>
</feature>
<dbReference type="GO" id="GO:0005886">
    <property type="term" value="C:plasma membrane"/>
    <property type="evidence" value="ECO:0007669"/>
    <property type="project" value="UniProtKB-SubCell"/>
</dbReference>
<evidence type="ECO:0000256" key="6">
    <source>
        <dbReference type="SAM" id="Phobius"/>
    </source>
</evidence>
<feature type="transmembrane region" description="Helical" evidence="6">
    <location>
        <begin position="358"/>
        <end position="377"/>
    </location>
</feature>
<evidence type="ECO:0000259" key="7">
    <source>
        <dbReference type="Pfam" id="PF02687"/>
    </source>
</evidence>
<dbReference type="Pfam" id="PF12704">
    <property type="entry name" value="MacB_PCD"/>
    <property type="match status" value="2"/>
</dbReference>
<evidence type="ECO:0000259" key="8">
    <source>
        <dbReference type="Pfam" id="PF12704"/>
    </source>
</evidence>
<keyword evidence="9" id="KW-0378">Hydrolase</keyword>
<dbReference type="STRING" id="1123265.GCA_000686625_03059"/>
<dbReference type="GO" id="GO:0016787">
    <property type="term" value="F:hydrolase activity"/>
    <property type="evidence" value="ECO:0007669"/>
    <property type="project" value="UniProtKB-KW"/>
</dbReference>
<evidence type="ECO:0000256" key="4">
    <source>
        <dbReference type="ARBA" id="ARBA00022989"/>
    </source>
</evidence>
<keyword evidence="4 6" id="KW-1133">Transmembrane helix</keyword>
<comment type="subcellular location">
    <subcellularLocation>
        <location evidence="1">Cell membrane</location>
        <topology evidence="1">Multi-pass membrane protein</topology>
    </subcellularLocation>
</comment>
<protein>
    <submittedName>
        <fullName evidence="9">Macrolide export ATP-binding/permease protein MacB</fullName>
        <ecNumber evidence="9">3.6.3.-</ecNumber>
    </submittedName>
</protein>
<dbReference type="GO" id="GO:0005524">
    <property type="term" value="F:ATP binding"/>
    <property type="evidence" value="ECO:0007669"/>
    <property type="project" value="UniProtKB-KW"/>
</dbReference>
<keyword evidence="3 6" id="KW-0812">Transmembrane</keyword>
<dbReference type="InterPro" id="IPR003838">
    <property type="entry name" value="ABC3_permease_C"/>
</dbReference>
<feature type="transmembrane region" description="Helical" evidence="6">
    <location>
        <begin position="775"/>
        <end position="795"/>
    </location>
</feature>
<sequence length="812" mass="91034">MVSNNFKIAWRSMAKNKLYSFIKIGGFAFSIAICILIVLFIKSETSYNKFYPDMDRTYRLVVQLPIEGKIQRWVSLSAPVAPTLKAEIPTIEQSGRVLPNPLFGAGSNQLSLNDNPESFHDDGFVYVDQSILDMFPMPMVFGKLAHALDNPNTIVITRSKAAKYFKNDPIGQTIYLNNNKSKAYTVTGVIEDMPQNSTLAGYSFFMSLAGDPFYPGEQIQWLNNNYTVYVKLRPNVNLEQTEDEILRNYKEHYLPAYQKSGRKLNPLFNQAKIRLQNALDIHLKSADVEDDKVSTLNRGDIRMVWTFALIALFILFIACINFVNLSTANAATRAKEIGIRKTIGSTRQALVKQFLSEAIWYSLFSLVAGLFISWLLLPIFNDVANKSLTIPWTSPYFLLSLLGAILLIGGLAGIYPAIYLSRFKPIEALKNKTSGPKSSMFRNGLVIFQFATSITLIISALITNQQIHYILEKDLGFNKEQVIVLHGAGTLSDKIASLKNELKSIANVTSVSTGDFLPVPIDGAKRNGNPFWKEGRRELDMAIQGQFWEIDTDYITTFGLKLSKGRNFDPQMGSDSTAVIINQKLADDLGLKNPIGAKITNGSTWTVIGVVDNFIFESLKGQGFSGLGMVLRGQPSIIAIKVKPEQLKQTLAEITAAWHRFVPNQHINYTFLDEGFESLYKDVERAKNIFSCFAVIAIFVASLGLFGLATYVTQQRTKEIGVRKILGASSFRLLKLLSGDFIKLVFVALVIASPVAWWAMNQWLTDFNYRIHINWLYFIFAGISAILIALVTISYQTWRVIRANPVDSLRDE</sequence>
<dbReference type="EC" id="3.6.3.-" evidence="9"/>
<feature type="transmembrane region" description="Helical" evidence="6">
    <location>
        <begin position="303"/>
        <end position="325"/>
    </location>
</feature>
<dbReference type="PANTHER" id="PTHR30572">
    <property type="entry name" value="MEMBRANE COMPONENT OF TRANSPORTER-RELATED"/>
    <property type="match status" value="1"/>
</dbReference>
<feature type="transmembrane region" description="Helical" evidence="6">
    <location>
        <begin position="397"/>
        <end position="420"/>
    </location>
</feature>
<dbReference type="GO" id="GO:0022857">
    <property type="term" value="F:transmembrane transporter activity"/>
    <property type="evidence" value="ECO:0007669"/>
    <property type="project" value="TreeGrafter"/>
</dbReference>
<dbReference type="KEGG" id="stha:NCTC11429_00692"/>
<dbReference type="AlphaFoldDB" id="A0A4U9UGF9"/>
<feature type="transmembrane region" description="Helical" evidence="6">
    <location>
        <begin position="733"/>
        <end position="755"/>
    </location>
</feature>
<keyword evidence="9" id="KW-0547">Nucleotide-binding</keyword>
<keyword evidence="5 6" id="KW-0472">Membrane</keyword>
<dbReference type="PANTHER" id="PTHR30572:SF18">
    <property type="entry name" value="ABC-TYPE MACROLIDE FAMILY EXPORT SYSTEM PERMEASE COMPONENT 2"/>
    <property type="match status" value="1"/>
</dbReference>
<feature type="domain" description="ABC3 transporter permease C-terminal" evidence="7">
    <location>
        <begin position="309"/>
        <end position="424"/>
    </location>
</feature>
<keyword evidence="2" id="KW-1003">Cell membrane</keyword>
<feature type="domain" description="ABC3 transporter permease C-terminal" evidence="7">
    <location>
        <begin position="692"/>
        <end position="805"/>
    </location>
</feature>
<evidence type="ECO:0000256" key="1">
    <source>
        <dbReference type="ARBA" id="ARBA00004651"/>
    </source>
</evidence>
<evidence type="ECO:0000256" key="3">
    <source>
        <dbReference type="ARBA" id="ARBA00022692"/>
    </source>
</evidence>
<gene>
    <name evidence="9" type="primary">macB_10</name>
    <name evidence="9" type="ORF">NCTC11429_00692</name>
</gene>
<evidence type="ECO:0000256" key="2">
    <source>
        <dbReference type="ARBA" id="ARBA00022475"/>
    </source>
</evidence>
<feature type="domain" description="MacB-like periplasmic core" evidence="8">
    <location>
        <begin position="20"/>
        <end position="245"/>
    </location>
</feature>
<dbReference type="Proteomes" id="UP000308196">
    <property type="component" value="Chromosome"/>
</dbReference>
<dbReference type="InterPro" id="IPR025857">
    <property type="entry name" value="MacB_PCD"/>
</dbReference>